<name>A0A380C891_SPHSI</name>
<reference evidence="2 3" key="1">
    <citation type="submission" date="2018-06" db="EMBL/GenBank/DDBJ databases">
        <authorList>
            <consortium name="Pathogen Informatics"/>
            <person name="Doyle S."/>
        </authorList>
    </citation>
    <scope>NUCLEOTIDE SEQUENCE [LARGE SCALE GENOMIC DNA]</scope>
    <source>
        <strain evidence="2 3">NCTC11388</strain>
    </source>
</reference>
<gene>
    <name evidence="2" type="ORF">NCTC11388_02293</name>
</gene>
<keyword evidence="1" id="KW-0732">Signal</keyword>
<feature type="signal peptide" evidence="1">
    <location>
        <begin position="1"/>
        <end position="22"/>
    </location>
</feature>
<organism evidence="2 3">
    <name type="scientific">Sphingobacterium spiritivorum</name>
    <name type="common">Flavobacterium spiritivorum</name>
    <dbReference type="NCBI Taxonomy" id="258"/>
    <lineage>
        <taxon>Bacteria</taxon>
        <taxon>Pseudomonadati</taxon>
        <taxon>Bacteroidota</taxon>
        <taxon>Sphingobacteriia</taxon>
        <taxon>Sphingobacteriales</taxon>
        <taxon>Sphingobacteriaceae</taxon>
        <taxon>Sphingobacterium</taxon>
    </lineage>
</organism>
<accession>A0A380C891</accession>
<evidence type="ECO:0000313" key="3">
    <source>
        <dbReference type="Proteomes" id="UP000254893"/>
    </source>
</evidence>
<evidence type="ECO:0000256" key="1">
    <source>
        <dbReference type="SAM" id="SignalP"/>
    </source>
</evidence>
<dbReference type="EMBL" id="UGYW01000002">
    <property type="protein sequence ID" value="SUJ13753.1"/>
    <property type="molecule type" value="Genomic_DNA"/>
</dbReference>
<sequence length="142" mass="15819">MAKIITLSFFFVLLLSSCNSGGSGRSDKSKTKNVAIAHIAKSDGCTVEAVVRKLGELEEMKEQKAVLDSLFADKPNISYMVDSADVNGKQVYTVTAGYNGELRYEPYYHFYVNKATCGDIEVMDVVSGDYLTLEEWRKSRHN</sequence>
<proteinExistence type="predicted"/>
<dbReference type="Proteomes" id="UP000254893">
    <property type="component" value="Unassembled WGS sequence"/>
</dbReference>
<dbReference type="AlphaFoldDB" id="A0A380C891"/>
<dbReference type="PROSITE" id="PS51257">
    <property type="entry name" value="PROKAR_LIPOPROTEIN"/>
    <property type="match status" value="1"/>
</dbReference>
<protein>
    <submittedName>
        <fullName evidence="2">Uncharacterized protein</fullName>
    </submittedName>
</protein>
<evidence type="ECO:0000313" key="2">
    <source>
        <dbReference type="EMBL" id="SUJ13753.1"/>
    </source>
</evidence>
<feature type="chain" id="PRO_5016657031" evidence="1">
    <location>
        <begin position="23"/>
        <end position="142"/>
    </location>
</feature>
<dbReference type="RefSeq" id="WP_115170195.1">
    <property type="nucleotide sequence ID" value="NZ_UGYW01000002.1"/>
</dbReference>